<accession>A0A0K2GA86</accession>
<protein>
    <recommendedName>
        <fullName evidence="6">7,8-dihydroneopterin aldolase</fullName>
        <ecNumber evidence="6">4.1.2.25</ecNumber>
    </recommendedName>
</protein>
<name>A0A0K2GA86_NITMO</name>
<gene>
    <name evidence="8" type="ORF">NITMOv2_1436</name>
</gene>
<dbReference type="InterPro" id="IPR006157">
    <property type="entry name" value="FolB_dom"/>
</dbReference>
<dbReference type="CDD" id="cd00534">
    <property type="entry name" value="DHNA_DHNTPE"/>
    <property type="match status" value="1"/>
</dbReference>
<dbReference type="EMBL" id="CP011801">
    <property type="protein sequence ID" value="ALA57863.1"/>
    <property type="molecule type" value="Genomic_DNA"/>
</dbReference>
<proteinExistence type="inferred from homology"/>
<dbReference type="GO" id="GO:0005737">
    <property type="term" value="C:cytoplasm"/>
    <property type="evidence" value="ECO:0007669"/>
    <property type="project" value="TreeGrafter"/>
</dbReference>
<evidence type="ECO:0000256" key="6">
    <source>
        <dbReference type="RuleBase" id="RU362079"/>
    </source>
</evidence>
<evidence type="ECO:0000256" key="2">
    <source>
        <dbReference type="ARBA" id="ARBA00005013"/>
    </source>
</evidence>
<dbReference type="GO" id="GO:0046654">
    <property type="term" value="P:tetrahydrofolate biosynthetic process"/>
    <property type="evidence" value="ECO:0007669"/>
    <property type="project" value="UniProtKB-UniRule"/>
</dbReference>
<keyword evidence="8" id="KW-0489">Methyltransferase</keyword>
<dbReference type="Gene3D" id="3.40.50.150">
    <property type="entry name" value="Vaccinia Virus protein VP39"/>
    <property type="match status" value="1"/>
</dbReference>
<comment type="function">
    <text evidence="6">Catalyzes the conversion of 7,8-dihydroneopterin to 6-hydroxymethyl-7,8-dihydropterin.</text>
</comment>
<evidence type="ECO:0000256" key="4">
    <source>
        <dbReference type="ARBA" id="ARBA00022909"/>
    </source>
</evidence>
<dbReference type="NCBIfam" id="TIGR00525">
    <property type="entry name" value="folB"/>
    <property type="match status" value="1"/>
</dbReference>
<dbReference type="InterPro" id="IPR043133">
    <property type="entry name" value="GTP-CH-I_C/QueF"/>
</dbReference>
<dbReference type="GO" id="GO:0008168">
    <property type="term" value="F:methyltransferase activity"/>
    <property type="evidence" value="ECO:0007669"/>
    <property type="project" value="UniProtKB-KW"/>
</dbReference>
<evidence type="ECO:0000256" key="5">
    <source>
        <dbReference type="ARBA" id="ARBA00023239"/>
    </source>
</evidence>
<dbReference type="GO" id="GO:0046656">
    <property type="term" value="P:folic acid biosynthetic process"/>
    <property type="evidence" value="ECO:0007669"/>
    <property type="project" value="UniProtKB-UniRule"/>
</dbReference>
<evidence type="ECO:0000259" key="7">
    <source>
        <dbReference type="SMART" id="SM00905"/>
    </source>
</evidence>
<dbReference type="Pfam" id="PF02152">
    <property type="entry name" value="FolB"/>
    <property type="match status" value="1"/>
</dbReference>
<dbReference type="EC" id="4.1.2.25" evidence="6"/>
<reference evidence="8 9" key="1">
    <citation type="journal article" date="2015" name="Proc. Natl. Acad. Sci. U.S.A.">
        <title>Expanded metabolic versatility of ubiquitous nitrite-oxidizing bacteria from the genus Nitrospira.</title>
        <authorList>
            <person name="Koch H."/>
            <person name="Lucker S."/>
            <person name="Albertsen M."/>
            <person name="Kitzinger K."/>
            <person name="Herbold C."/>
            <person name="Spieck E."/>
            <person name="Nielsen P.H."/>
            <person name="Wagner M."/>
            <person name="Daims H."/>
        </authorList>
    </citation>
    <scope>NUCLEOTIDE SEQUENCE [LARGE SCALE GENOMIC DNA]</scope>
    <source>
        <strain evidence="8 9">NSP M-1</strain>
    </source>
</reference>
<dbReference type="Proteomes" id="UP000069205">
    <property type="component" value="Chromosome"/>
</dbReference>
<dbReference type="SMART" id="SM00905">
    <property type="entry name" value="FolB"/>
    <property type="match status" value="1"/>
</dbReference>
<dbReference type="PATRIC" id="fig|42253.5.peg.1405"/>
<dbReference type="OrthoDB" id="9804312at2"/>
<dbReference type="InterPro" id="IPR006156">
    <property type="entry name" value="Dihydroneopterin_aldolase"/>
</dbReference>
<dbReference type="PANTHER" id="PTHR42844">
    <property type="entry name" value="DIHYDRONEOPTERIN ALDOLASE 1-RELATED"/>
    <property type="match status" value="1"/>
</dbReference>
<feature type="domain" description="Dihydroneopterin aldolase/epimerase" evidence="7">
    <location>
        <begin position="5"/>
        <end position="117"/>
    </location>
</feature>
<dbReference type="Gene3D" id="3.30.1130.10">
    <property type="match status" value="1"/>
</dbReference>
<evidence type="ECO:0000313" key="9">
    <source>
        <dbReference type="Proteomes" id="UP000069205"/>
    </source>
</evidence>
<keyword evidence="8" id="KW-0808">Transferase</keyword>
<dbReference type="CDD" id="cd02440">
    <property type="entry name" value="AdoMet_MTases"/>
    <property type="match status" value="1"/>
</dbReference>
<comment type="pathway">
    <text evidence="2 6">Cofactor biosynthesis; tetrahydrofolate biosynthesis; 2-amino-4-hydroxy-6-hydroxymethyl-7,8-dihydropteridine diphosphate from 7,8-dihydroneopterin triphosphate: step 3/4.</text>
</comment>
<comment type="catalytic activity">
    <reaction evidence="1 6">
        <text>7,8-dihydroneopterin = 6-hydroxymethyl-7,8-dihydropterin + glycolaldehyde</text>
        <dbReference type="Rhea" id="RHEA:10540"/>
        <dbReference type="ChEBI" id="CHEBI:17001"/>
        <dbReference type="ChEBI" id="CHEBI:17071"/>
        <dbReference type="ChEBI" id="CHEBI:44841"/>
        <dbReference type="EC" id="4.1.2.25"/>
    </reaction>
</comment>
<keyword evidence="4 6" id="KW-0289">Folate biosynthesis</keyword>
<dbReference type="SUPFAM" id="SSF55620">
    <property type="entry name" value="Tetrahydrobiopterin biosynthesis enzymes-like"/>
    <property type="match status" value="1"/>
</dbReference>
<evidence type="ECO:0000313" key="8">
    <source>
        <dbReference type="EMBL" id="ALA57863.1"/>
    </source>
</evidence>
<dbReference type="GO" id="GO:0032259">
    <property type="term" value="P:methylation"/>
    <property type="evidence" value="ECO:0007669"/>
    <property type="project" value="UniProtKB-KW"/>
</dbReference>
<dbReference type="RefSeq" id="WP_053379108.1">
    <property type="nucleotide sequence ID" value="NZ_CP011801.1"/>
</dbReference>
<dbReference type="UniPathway" id="UPA00077">
    <property type="reaction ID" value="UER00154"/>
</dbReference>
<organism evidence="8 9">
    <name type="scientific">Nitrospira moscoviensis</name>
    <dbReference type="NCBI Taxonomy" id="42253"/>
    <lineage>
        <taxon>Bacteria</taxon>
        <taxon>Pseudomonadati</taxon>
        <taxon>Nitrospirota</taxon>
        <taxon>Nitrospiria</taxon>
        <taxon>Nitrospirales</taxon>
        <taxon>Nitrospiraceae</taxon>
        <taxon>Nitrospira</taxon>
    </lineage>
</organism>
<keyword evidence="5 6" id="KW-0456">Lyase</keyword>
<dbReference type="NCBIfam" id="TIGR00526">
    <property type="entry name" value="folB_dom"/>
    <property type="match status" value="1"/>
</dbReference>
<sequence length="310" mass="35106">MSGKIFIERLEFRGRVGITPEERSRPQPLAVDVELDCQLDAAGRSDRLENTVDYATIARRLVEVGTEKDTHLLEAMAERLFEMLFREFPVERVKLWLRKLHPPLVYVTGSVGVSLERSRLAHRLQQIDPPPAPFLVQQLHRLPKGTVLDVAAGGGRHSLFLAAQGYHVDAIDRDEPALARLASEARERHLSTITTRTLDLERPAPHEPNLGKETYDGIVVFFYLYRSLVPHLMDALKPGGVLIYETFTIDNYFHHKHPRRWEFCLAPNELLRLASTLQVLHYDEGAHEGGHGSVYTAQLVAQKPARPSPL</sequence>
<dbReference type="InterPro" id="IPR029063">
    <property type="entry name" value="SAM-dependent_MTases_sf"/>
</dbReference>
<dbReference type="KEGG" id="nmv:NITMOv2_1436"/>
<dbReference type="InterPro" id="IPR015985">
    <property type="entry name" value="TehB-like_dom"/>
</dbReference>
<comment type="similarity">
    <text evidence="3 6">Belongs to the DHNA family.</text>
</comment>
<dbReference type="Pfam" id="PF03848">
    <property type="entry name" value="TehB"/>
    <property type="match status" value="1"/>
</dbReference>
<dbReference type="AlphaFoldDB" id="A0A0K2GA86"/>
<dbReference type="PANTHER" id="PTHR42844:SF1">
    <property type="entry name" value="DIHYDRONEOPTERIN ALDOLASE 1-RELATED"/>
    <property type="match status" value="1"/>
</dbReference>
<keyword evidence="9" id="KW-1185">Reference proteome</keyword>
<evidence type="ECO:0000256" key="1">
    <source>
        <dbReference type="ARBA" id="ARBA00001353"/>
    </source>
</evidence>
<dbReference type="SUPFAM" id="SSF53335">
    <property type="entry name" value="S-adenosyl-L-methionine-dependent methyltransferases"/>
    <property type="match status" value="1"/>
</dbReference>
<evidence type="ECO:0000256" key="3">
    <source>
        <dbReference type="ARBA" id="ARBA00005708"/>
    </source>
</evidence>
<dbReference type="STRING" id="42253.NITMOv2_1436"/>
<dbReference type="GO" id="GO:0004150">
    <property type="term" value="F:dihydroneopterin aldolase activity"/>
    <property type="evidence" value="ECO:0007669"/>
    <property type="project" value="UniProtKB-UniRule"/>
</dbReference>